<keyword evidence="1" id="KW-0732">Signal</keyword>
<organism evidence="2 3">
    <name type="scientific">Arenimonas soli</name>
    <dbReference type="NCBI Taxonomy" id="2269504"/>
    <lineage>
        <taxon>Bacteria</taxon>
        <taxon>Pseudomonadati</taxon>
        <taxon>Pseudomonadota</taxon>
        <taxon>Gammaproteobacteria</taxon>
        <taxon>Lysobacterales</taxon>
        <taxon>Lysobacteraceae</taxon>
        <taxon>Arenimonas</taxon>
    </lineage>
</organism>
<protein>
    <submittedName>
        <fullName evidence="2">Uncharacterized protein</fullName>
    </submittedName>
</protein>
<comment type="caution">
    <text evidence="2">The sequence shown here is derived from an EMBL/GenBank/DDBJ whole genome shotgun (WGS) entry which is preliminary data.</text>
</comment>
<dbReference type="EMBL" id="BMKC01000001">
    <property type="protein sequence ID" value="GGA74396.1"/>
    <property type="molecule type" value="Genomic_DNA"/>
</dbReference>
<feature type="signal peptide" evidence="1">
    <location>
        <begin position="1"/>
        <end position="17"/>
    </location>
</feature>
<feature type="chain" id="PRO_5046811491" evidence="1">
    <location>
        <begin position="18"/>
        <end position="130"/>
    </location>
</feature>
<accession>A0ABQ1HG01</accession>
<keyword evidence="3" id="KW-1185">Reference proteome</keyword>
<name>A0ABQ1HG01_9GAMM</name>
<reference evidence="3" key="1">
    <citation type="journal article" date="2019" name="Int. J. Syst. Evol. Microbiol.">
        <title>The Global Catalogue of Microorganisms (GCM) 10K type strain sequencing project: providing services to taxonomists for standard genome sequencing and annotation.</title>
        <authorList>
            <consortium name="The Broad Institute Genomics Platform"/>
            <consortium name="The Broad Institute Genome Sequencing Center for Infectious Disease"/>
            <person name="Wu L."/>
            <person name="Ma J."/>
        </authorList>
    </citation>
    <scope>NUCLEOTIDE SEQUENCE [LARGE SCALE GENOMIC DNA]</scope>
    <source>
        <strain evidence="3">CGMCC 1.15905</strain>
    </source>
</reference>
<gene>
    <name evidence="2" type="ORF">GCM10011521_10730</name>
</gene>
<proteinExistence type="predicted"/>
<evidence type="ECO:0000313" key="3">
    <source>
        <dbReference type="Proteomes" id="UP000623419"/>
    </source>
</evidence>
<dbReference type="Proteomes" id="UP000623419">
    <property type="component" value="Unassembled WGS sequence"/>
</dbReference>
<sequence length="130" mass="13804">MGALCALAVLAAVSVMASGLAAQLKPLFAGIAAMTGLALARRESIRPPLVLVWQGATLAVSDARGRRELLFSPTLREQGPLLRIQARTAGGQRWSRSWWPDTLSAPGRRRLRLAASVSPRSGIHLPSMAA</sequence>
<evidence type="ECO:0000313" key="2">
    <source>
        <dbReference type="EMBL" id="GGA74396.1"/>
    </source>
</evidence>
<dbReference type="RefSeq" id="WP_188662028.1">
    <property type="nucleotide sequence ID" value="NZ_BMKC01000001.1"/>
</dbReference>
<evidence type="ECO:0000256" key="1">
    <source>
        <dbReference type="SAM" id="SignalP"/>
    </source>
</evidence>